<dbReference type="Proteomes" id="UP000003676">
    <property type="component" value="Unassembled WGS sequence"/>
</dbReference>
<gene>
    <name evidence="1" type="ORF">DESPIG_01848</name>
</gene>
<comment type="caution">
    <text evidence="1">The sequence shown here is derived from an EMBL/GenBank/DDBJ whole genome shotgun (WGS) entry which is preliminary data.</text>
</comment>
<reference evidence="1 2" key="2">
    <citation type="submission" date="2008-10" db="EMBL/GenBank/DDBJ databases">
        <authorList>
            <person name="Fulton L."/>
            <person name="Clifton S."/>
            <person name="Fulton B."/>
            <person name="Xu J."/>
            <person name="Minx P."/>
            <person name="Pepin K.H."/>
            <person name="Johnson M."/>
            <person name="Bhonagiri V."/>
            <person name="Nash W.E."/>
            <person name="Mardis E.R."/>
            <person name="Wilson R.K."/>
        </authorList>
    </citation>
    <scope>NUCLEOTIDE SEQUENCE [LARGE SCALE GENOMIC DNA]</scope>
    <source>
        <strain evidence="1 2">ATCC 29098</strain>
    </source>
</reference>
<dbReference type="EMBL" id="ABXU01000058">
    <property type="protein sequence ID" value="EEB33251.1"/>
    <property type="molecule type" value="Genomic_DNA"/>
</dbReference>
<organism evidence="1 2">
    <name type="scientific">Desulfovibrio piger ATCC 29098</name>
    <dbReference type="NCBI Taxonomy" id="411464"/>
    <lineage>
        <taxon>Bacteria</taxon>
        <taxon>Pseudomonadati</taxon>
        <taxon>Thermodesulfobacteriota</taxon>
        <taxon>Desulfovibrionia</taxon>
        <taxon>Desulfovibrionales</taxon>
        <taxon>Desulfovibrionaceae</taxon>
        <taxon>Desulfovibrio</taxon>
    </lineage>
</organism>
<dbReference type="AlphaFoldDB" id="B6WUT7"/>
<protein>
    <submittedName>
        <fullName evidence="1">Uncharacterized protein</fullName>
    </submittedName>
</protein>
<proteinExistence type="predicted"/>
<name>B6WUT7_9BACT</name>
<sequence>MWWALHGLYQHPLPLKRGKGALRAGAGHGQKNAIPAGCAKKPLPGQGARLLTAASAQRTRKARRLCREGGISRFRGLPAGNYDL</sequence>
<accession>B6WUT7</accession>
<reference evidence="1 2" key="1">
    <citation type="submission" date="2008-10" db="EMBL/GenBank/DDBJ databases">
        <title>Draft genome sequence of Desulvovibrio piger (ATCC 29098).</title>
        <authorList>
            <person name="Sudarsanam P."/>
            <person name="Ley R."/>
            <person name="Guruge J."/>
            <person name="Turnbaugh P.J."/>
            <person name="Mahowald M."/>
            <person name="Liep D."/>
            <person name="Gordon J."/>
        </authorList>
    </citation>
    <scope>NUCLEOTIDE SEQUENCE [LARGE SCALE GENOMIC DNA]</scope>
    <source>
        <strain evidence="1 2">ATCC 29098</strain>
    </source>
</reference>
<dbReference type="HOGENOM" id="CLU_2522181_0_0_7"/>
<evidence type="ECO:0000313" key="2">
    <source>
        <dbReference type="Proteomes" id="UP000003676"/>
    </source>
</evidence>
<evidence type="ECO:0000313" key="1">
    <source>
        <dbReference type="EMBL" id="EEB33251.1"/>
    </source>
</evidence>